<dbReference type="InterPro" id="IPR051477">
    <property type="entry name" value="Expansin_CellWall"/>
</dbReference>
<reference evidence="2 3" key="1">
    <citation type="journal article" date="2016" name="Mol. Biol. Evol.">
        <title>Comparative Genomics of Early-Diverging Mushroom-Forming Fungi Provides Insights into the Origins of Lignocellulose Decay Capabilities.</title>
        <authorList>
            <person name="Nagy L.G."/>
            <person name="Riley R."/>
            <person name="Tritt A."/>
            <person name="Adam C."/>
            <person name="Daum C."/>
            <person name="Floudas D."/>
            <person name="Sun H."/>
            <person name="Yadav J.S."/>
            <person name="Pangilinan J."/>
            <person name="Larsson K.H."/>
            <person name="Matsuura K."/>
            <person name="Barry K."/>
            <person name="Labutti K."/>
            <person name="Kuo R."/>
            <person name="Ohm R.A."/>
            <person name="Bhattacharya S.S."/>
            <person name="Shirouzu T."/>
            <person name="Yoshinaga Y."/>
            <person name="Martin F.M."/>
            <person name="Grigoriev I.V."/>
            <person name="Hibbett D.S."/>
        </authorList>
    </citation>
    <scope>NUCLEOTIDE SEQUENCE [LARGE SCALE GENOMIC DNA]</scope>
    <source>
        <strain evidence="2 3">CBS 109695</strain>
    </source>
</reference>
<dbReference type="InterPro" id="IPR036908">
    <property type="entry name" value="RlpA-like_sf"/>
</dbReference>
<dbReference type="SUPFAM" id="SSF50685">
    <property type="entry name" value="Barwin-like endoglucanases"/>
    <property type="match status" value="1"/>
</dbReference>
<keyword evidence="3" id="KW-1185">Reference proteome</keyword>
<dbReference type="Proteomes" id="UP000076532">
    <property type="component" value="Unassembled WGS sequence"/>
</dbReference>
<protein>
    <recommendedName>
        <fullName evidence="4">RlpA-like protein double-psi beta-barrel domain-containing protein</fullName>
    </recommendedName>
</protein>
<dbReference type="CDD" id="cd22191">
    <property type="entry name" value="DPBB_RlpA_EXP_N-like"/>
    <property type="match status" value="1"/>
</dbReference>
<keyword evidence="1" id="KW-0732">Signal</keyword>
<accession>A0A166IRW5</accession>
<evidence type="ECO:0000313" key="3">
    <source>
        <dbReference type="Proteomes" id="UP000076532"/>
    </source>
</evidence>
<evidence type="ECO:0000256" key="1">
    <source>
        <dbReference type="ARBA" id="ARBA00022729"/>
    </source>
</evidence>
<sequence>MTVTATDTVDAVIGDRKLRRCCPVSLLTVLGVVFYFTPGLGACGFTNTSSQYVATVSRTFFDSFPGGGTNPNKNPICKHKVEITAGAVSVVAQVVDYCLTCGVTDVGLPKFAFKIFGNSTQGIVPNVSWKVV</sequence>
<evidence type="ECO:0000313" key="2">
    <source>
        <dbReference type="EMBL" id="KZP20106.1"/>
    </source>
</evidence>
<name>A0A166IRW5_9AGAM</name>
<gene>
    <name evidence="2" type="ORF">FIBSPDRAFT_742844</name>
</gene>
<proteinExistence type="predicted"/>
<dbReference type="OrthoDB" id="406505at2759"/>
<dbReference type="PANTHER" id="PTHR31836">
    <property type="match status" value="1"/>
</dbReference>
<organism evidence="2 3">
    <name type="scientific">Athelia psychrophila</name>
    <dbReference type="NCBI Taxonomy" id="1759441"/>
    <lineage>
        <taxon>Eukaryota</taxon>
        <taxon>Fungi</taxon>
        <taxon>Dikarya</taxon>
        <taxon>Basidiomycota</taxon>
        <taxon>Agaricomycotina</taxon>
        <taxon>Agaricomycetes</taxon>
        <taxon>Agaricomycetidae</taxon>
        <taxon>Atheliales</taxon>
        <taxon>Atheliaceae</taxon>
        <taxon>Athelia</taxon>
    </lineage>
</organism>
<dbReference type="PANTHER" id="PTHR31836:SF28">
    <property type="entry name" value="SRCR DOMAIN-CONTAINING PROTEIN-RELATED"/>
    <property type="match status" value="1"/>
</dbReference>
<dbReference type="Gene3D" id="2.40.40.10">
    <property type="entry name" value="RlpA-like domain"/>
    <property type="match status" value="1"/>
</dbReference>
<evidence type="ECO:0008006" key="4">
    <source>
        <dbReference type="Google" id="ProtNLM"/>
    </source>
</evidence>
<dbReference type="AlphaFoldDB" id="A0A166IRW5"/>
<dbReference type="EMBL" id="KV417558">
    <property type="protein sequence ID" value="KZP20106.1"/>
    <property type="molecule type" value="Genomic_DNA"/>
</dbReference>